<evidence type="ECO:0000313" key="7">
    <source>
        <dbReference type="Proteomes" id="UP000215902"/>
    </source>
</evidence>
<evidence type="ECO:0000256" key="1">
    <source>
        <dbReference type="ARBA" id="ARBA00022614"/>
    </source>
</evidence>
<dbReference type="SUPFAM" id="SSF52058">
    <property type="entry name" value="L domain-like"/>
    <property type="match status" value="1"/>
</dbReference>
<dbReference type="PANTHER" id="PTHR45842:SF25">
    <property type="entry name" value="CARBOXYPEPTIDASE N SUBUNIT 2-LIKE"/>
    <property type="match status" value="1"/>
</dbReference>
<evidence type="ECO:0000256" key="5">
    <source>
        <dbReference type="SAM" id="SignalP"/>
    </source>
</evidence>
<feature type="chain" id="PRO_5013012285" description="TIR domain-containing protein" evidence="5">
    <location>
        <begin position="26"/>
        <end position="1383"/>
    </location>
</feature>
<evidence type="ECO:0008006" key="8">
    <source>
        <dbReference type="Google" id="ProtNLM"/>
    </source>
</evidence>
<comment type="caution">
    <text evidence="6">The sequence shown here is derived from an EMBL/GenBank/DDBJ whole genome shotgun (WGS) entry which is preliminary data.</text>
</comment>
<sequence length="1383" mass="156167">MQAPTESLILLLACTLTALLPAAAAAQPQLDDDLNKYIILPKNFSLTHECCCENMMNSPRFDYFCQVSEKPYPNASCMTGWVDCSDLPGRIVYSLTINCTSYPSVTVNLRALTVAHNSSSIENEISYPPQLVHLVNCNVNGFEVGILELPAENVSLDYGMEVAPFGSPDRPGVGGYYTVNVTYPREFRQADCWMVELNIENASTLWYLPSYLCHKCNSLKNIFISNSPIEWISIRDVLSLHNVRSFSLTHSRLKYFASDALSTAIKLLDRYLEAGVQTGCINDTEAAIKALNSIRSRTGRLSSPTQLYDTMGTANIDFTLLFGYRLRSAFSGNKTEPACDMPGKMALTDLDLSFNALTDIPFSISMFDQLNRVNLSHNRIRSLYHGWMCWYPPVPENQKNTSNRHCYWFRAARASLKVLDLSFNEINMIGEIQPWHQVALSYLILRGNRIMSVNPDAFAYSPLATSLLNLYLDENLLSYFHLECLTRLEVLSLEGCRIANIEQESLPKSKSLREINLDSNRIFAIAPGVFEQLEKLEFVRLHHNRLMHFYANSFKTPPRSTLASRVIIHIANQSDIPICDCSHVYKKILQDEEFGNPQKSYVYPRILPEDMSTECQFFSRFSSTRVVKKLSESNQSEFLCEFQDNQKHKLPWNYCNENVTIMGREKCFVKCIYGCRCYHDDGWDISDLDCTPGNSTVTTDLVKMRFEFPIKYMFMAGLKDSEFFRHVSKGSFKWLNESDSNELLFLQLNNSNVKYVEKDAFANFENIVVIYLHDNNITSINPSPFIGNCFLNKNLNQITLHNNRMNYIDPAIINGTCPVGLSGVSLSGNPWHCSCHGKWIELHKTLIQDSRKTQTVSDFRNMYCTIDASIVGACTENRENLQWSDVCQNANDTANYPVADEGRLVKVCELIADSAVQQRRQIVRMILTSVFGLALLGVAMLAVRRRHRLLAVVRVLILLKYQSSRRLQQQASRDSLPYDAMLWASDRDQDCLVDVLNCVRSASGGDELELCVPESFLYSDLCSCPLTYFDCPAEGAKFSGKVVVALSERFLDTQYLALCQVIRELDSLGRNPFKDIVFLRLSSRRVSLQRQRQLGPEDVEAFHTLQRILAESDIEYKSVDWEYRLIERIRNRDPAAVLLLDRTAELELPTAAAGGSERPAATATAELPDLPDDEQALIVDVEQPVTIRAAAAPGAAVSDWPPFHSDKVPEVFILSAPESASDSESRADPDSSSNTVVELIVRRLQGVRLGTNDAALTARWPDNFEGASPAGRINSFLMKRTRQFVLLLSNGLLSWLRDEAELQCEFQAFLAANSFRRRLLVVQVGQVDSRSRARYRALANQRLDGGESGSATNWYDMSAEDCDVEALGLWLDGVLYKKADLRK</sequence>
<feature type="signal peptide" evidence="5">
    <location>
        <begin position="1"/>
        <end position="25"/>
    </location>
</feature>
<reference evidence="6 7" key="1">
    <citation type="submission" date="2017-06" db="EMBL/GenBank/DDBJ databases">
        <title>A platform for efficient transgenesis in Macrostomum lignano, a flatworm model organism for stem cell research.</title>
        <authorList>
            <person name="Berezikov E."/>
        </authorList>
    </citation>
    <scope>NUCLEOTIDE SEQUENCE [LARGE SCALE GENOMIC DNA]</scope>
    <source>
        <strain evidence="6">DV1</strain>
        <tissue evidence="6">Whole organism</tissue>
    </source>
</reference>
<dbReference type="Proteomes" id="UP000215902">
    <property type="component" value="Unassembled WGS sequence"/>
</dbReference>
<evidence type="ECO:0000313" key="6">
    <source>
        <dbReference type="EMBL" id="PAA61381.1"/>
    </source>
</evidence>
<evidence type="ECO:0000256" key="3">
    <source>
        <dbReference type="ARBA" id="ARBA00022737"/>
    </source>
</evidence>
<dbReference type="EMBL" id="NIVC01002037">
    <property type="protein sequence ID" value="PAA61381.1"/>
    <property type="molecule type" value="Genomic_DNA"/>
</dbReference>
<dbReference type="PANTHER" id="PTHR45842">
    <property type="entry name" value="SYNAPTIC ADHESION-LIKE MOLECULE SALM"/>
    <property type="match status" value="1"/>
</dbReference>
<feature type="region of interest" description="Disordered" evidence="4">
    <location>
        <begin position="1150"/>
        <end position="1169"/>
    </location>
</feature>
<dbReference type="Gene3D" id="3.80.10.10">
    <property type="entry name" value="Ribonuclease Inhibitor"/>
    <property type="match status" value="3"/>
</dbReference>
<dbReference type="Pfam" id="PF13855">
    <property type="entry name" value="LRR_8"/>
    <property type="match status" value="1"/>
</dbReference>
<gene>
    <name evidence="6" type="ORF">BOX15_Mlig027995g1</name>
</gene>
<evidence type="ECO:0000256" key="2">
    <source>
        <dbReference type="ARBA" id="ARBA00022729"/>
    </source>
</evidence>
<name>A0A267EIQ0_9PLAT</name>
<dbReference type="OrthoDB" id="10008953at2759"/>
<keyword evidence="1" id="KW-0433">Leucine-rich repeat</keyword>
<dbReference type="PROSITE" id="PS51450">
    <property type="entry name" value="LRR"/>
    <property type="match status" value="2"/>
</dbReference>
<organism evidence="6 7">
    <name type="scientific">Macrostomum lignano</name>
    <dbReference type="NCBI Taxonomy" id="282301"/>
    <lineage>
        <taxon>Eukaryota</taxon>
        <taxon>Metazoa</taxon>
        <taxon>Spiralia</taxon>
        <taxon>Lophotrochozoa</taxon>
        <taxon>Platyhelminthes</taxon>
        <taxon>Rhabditophora</taxon>
        <taxon>Macrostomorpha</taxon>
        <taxon>Macrostomida</taxon>
        <taxon>Macrostomidae</taxon>
        <taxon>Macrostomum</taxon>
    </lineage>
</organism>
<dbReference type="InterPro" id="IPR032675">
    <property type="entry name" value="LRR_dom_sf"/>
</dbReference>
<protein>
    <recommendedName>
        <fullName evidence="8">TIR domain-containing protein</fullName>
    </recommendedName>
</protein>
<dbReference type="SMART" id="SM00369">
    <property type="entry name" value="LRR_TYP"/>
    <property type="match status" value="8"/>
</dbReference>
<keyword evidence="3" id="KW-0677">Repeat</keyword>
<dbReference type="InterPro" id="IPR001611">
    <property type="entry name" value="Leu-rich_rpt"/>
</dbReference>
<dbReference type="InterPro" id="IPR003591">
    <property type="entry name" value="Leu-rich_rpt_typical-subtyp"/>
</dbReference>
<proteinExistence type="predicted"/>
<dbReference type="InterPro" id="IPR050467">
    <property type="entry name" value="LRFN"/>
</dbReference>
<evidence type="ECO:0000256" key="4">
    <source>
        <dbReference type="SAM" id="MobiDB-lite"/>
    </source>
</evidence>
<keyword evidence="7" id="KW-1185">Reference proteome</keyword>
<keyword evidence="2 5" id="KW-0732">Signal</keyword>
<accession>A0A267EIQ0</accession>
<dbReference type="STRING" id="282301.A0A267EIQ0"/>